<dbReference type="EMBL" id="LLXJ01000541">
    <property type="protein sequence ID" value="PKC08453.1"/>
    <property type="molecule type" value="Genomic_DNA"/>
</dbReference>
<gene>
    <name evidence="1" type="ORF">CHRIB12_LOCUS22873</name>
    <name evidence="2" type="ORF">RhiirA5_499960</name>
</gene>
<name>A0A2N0PNP9_9GLOM</name>
<dbReference type="AlphaFoldDB" id="A0A2N0PNP9"/>
<reference evidence="2 3" key="2">
    <citation type="submission" date="2017-09" db="EMBL/GenBank/DDBJ databases">
        <title>Extensive intraspecific genome diversity in a model arbuscular mycorrhizal fungus.</title>
        <authorList>
            <person name="Chen E.C."/>
            <person name="Morin E."/>
            <person name="Beaudet D."/>
            <person name="Noel J."/>
            <person name="Ndikumana S."/>
            <person name="Charron P."/>
            <person name="St-Onge C."/>
            <person name="Giorgi J."/>
            <person name="Grigoriev I.V."/>
            <person name="Roux C."/>
            <person name="Martin F.M."/>
            <person name="Corradi N."/>
        </authorList>
    </citation>
    <scope>NUCLEOTIDE SEQUENCE [LARGE SCALE GENOMIC DNA]</scope>
    <source>
        <strain evidence="2 3">A5</strain>
    </source>
</reference>
<dbReference type="OrthoDB" id="2330282at2759"/>
<sequence>MTLFSIYNLFNRIQNCLQENFLISSSSSNNNNNNYYYYDDDDDKVETVLSTSFKLNILPTECVQKIVQYLLEEKQGLYSCLLINRYWCKIVISYLYRQPFELCSSKNRLKLFRTYLLCFDQVELDSLSTRMIDALYIFNIFPKNRNPLFNYFIFLRKVASIEIEEFISPIYNELGINNKSKFNLEFRDEIPKFNKLIFHHIFKYSINLKLFDLDHWMKNDIITIDDNDDDGDDDGDDDEVHKVHQVHQVHVYDYPGLFGINKFKIKNIGAIVEGKSKIFQFISTYCKNITCLEISLFSLDYSKKNILKMIINLIKSQKRLYEFRISHVNRNNDIDPIMESLYSYQRNYLIKLSFTFVKFTEDSLNTLVKLERLKDLTLIFCKNITNNILNQDLRLERLQISCVPSFYNMLLDILNVCGGTLKVLDLNIHFKPFQKKIIALCPNIIELNIDSTF</sequence>
<dbReference type="VEuPathDB" id="FungiDB:RhiirFUN_002705"/>
<proteinExistence type="predicted"/>
<comment type="caution">
    <text evidence="2">The sequence shown here is derived from an EMBL/GenBank/DDBJ whole genome shotgun (WGS) entry which is preliminary data.</text>
</comment>
<dbReference type="VEuPathDB" id="FungiDB:FUN_002622"/>
<reference evidence="2 3" key="1">
    <citation type="submission" date="2016-04" db="EMBL/GenBank/DDBJ databases">
        <title>Genome analyses suggest a sexual origin of heterokaryosis in a supposedly ancient asexual fungus.</title>
        <authorList>
            <person name="Ropars J."/>
            <person name="Sedzielewska K."/>
            <person name="Noel J."/>
            <person name="Charron P."/>
            <person name="Farinelli L."/>
            <person name="Marton T."/>
            <person name="Kruger M."/>
            <person name="Pelin A."/>
            <person name="Brachmann A."/>
            <person name="Corradi N."/>
        </authorList>
    </citation>
    <scope>NUCLEOTIDE SEQUENCE [LARGE SCALE GENOMIC DNA]</scope>
    <source>
        <strain evidence="2 3">A5</strain>
    </source>
</reference>
<dbReference type="SUPFAM" id="SSF52047">
    <property type="entry name" value="RNI-like"/>
    <property type="match status" value="1"/>
</dbReference>
<evidence type="ECO:0008006" key="4">
    <source>
        <dbReference type="Google" id="ProtNLM"/>
    </source>
</evidence>
<evidence type="ECO:0000313" key="3">
    <source>
        <dbReference type="Proteomes" id="UP000232722"/>
    </source>
</evidence>
<evidence type="ECO:0000313" key="1">
    <source>
        <dbReference type="EMBL" id="CAB5393465.1"/>
    </source>
</evidence>
<dbReference type="VEuPathDB" id="FungiDB:RhiirA1_539785"/>
<dbReference type="Proteomes" id="UP000232722">
    <property type="component" value="Unassembled WGS sequence"/>
</dbReference>
<reference evidence="1" key="3">
    <citation type="submission" date="2020-05" db="EMBL/GenBank/DDBJ databases">
        <authorList>
            <person name="Rincon C."/>
            <person name="Sanders R I."/>
            <person name="Robbins C."/>
            <person name="Chaturvedi A."/>
        </authorList>
    </citation>
    <scope>NUCLEOTIDE SEQUENCE</scope>
    <source>
        <strain evidence="1">CHB12</strain>
    </source>
</reference>
<dbReference type="EMBL" id="CAGKOT010000082">
    <property type="protein sequence ID" value="CAB5393465.1"/>
    <property type="molecule type" value="Genomic_DNA"/>
</dbReference>
<organism evidence="2 3">
    <name type="scientific">Rhizophagus irregularis</name>
    <dbReference type="NCBI Taxonomy" id="588596"/>
    <lineage>
        <taxon>Eukaryota</taxon>
        <taxon>Fungi</taxon>
        <taxon>Fungi incertae sedis</taxon>
        <taxon>Mucoromycota</taxon>
        <taxon>Glomeromycotina</taxon>
        <taxon>Glomeromycetes</taxon>
        <taxon>Glomerales</taxon>
        <taxon>Glomeraceae</taxon>
        <taxon>Rhizophagus</taxon>
    </lineage>
</organism>
<protein>
    <recommendedName>
        <fullName evidence="4">F-box domain-containing protein</fullName>
    </recommendedName>
</protein>
<evidence type="ECO:0000313" key="2">
    <source>
        <dbReference type="EMBL" id="PKC08453.1"/>
    </source>
</evidence>
<dbReference type="Proteomes" id="UP000684084">
    <property type="component" value="Unassembled WGS sequence"/>
</dbReference>
<accession>A0A2N0PNP9</accession>